<dbReference type="SMART" id="SM00850">
    <property type="entry name" value="LytTR"/>
    <property type="match status" value="1"/>
</dbReference>
<dbReference type="EMBL" id="PDUD01000017">
    <property type="protein sequence ID" value="PHN06526.1"/>
    <property type="molecule type" value="Genomic_DNA"/>
</dbReference>
<evidence type="ECO:0000259" key="2">
    <source>
        <dbReference type="PROSITE" id="PS50110"/>
    </source>
</evidence>
<gene>
    <name evidence="4" type="ORF">CRP01_09475</name>
</gene>
<dbReference type="OrthoDB" id="1646880at2"/>
<accession>A0A2D0NDT0</accession>
<dbReference type="RefSeq" id="WP_099149781.1">
    <property type="nucleotide sequence ID" value="NZ_PDUD01000017.1"/>
</dbReference>
<dbReference type="Gene3D" id="3.40.50.2300">
    <property type="match status" value="1"/>
</dbReference>
<keyword evidence="1" id="KW-0597">Phosphoprotein</keyword>
<keyword evidence="4" id="KW-0238">DNA-binding</keyword>
<dbReference type="SMART" id="SM00448">
    <property type="entry name" value="REC"/>
    <property type="match status" value="1"/>
</dbReference>
<dbReference type="PANTHER" id="PTHR37299:SF1">
    <property type="entry name" value="STAGE 0 SPORULATION PROTEIN A HOMOLOG"/>
    <property type="match status" value="1"/>
</dbReference>
<evidence type="ECO:0000259" key="3">
    <source>
        <dbReference type="PROSITE" id="PS50930"/>
    </source>
</evidence>
<comment type="caution">
    <text evidence="4">The sequence shown here is derived from an EMBL/GenBank/DDBJ whole genome shotgun (WGS) entry which is preliminary data.</text>
</comment>
<dbReference type="InterPro" id="IPR046947">
    <property type="entry name" value="LytR-like"/>
</dbReference>
<sequence>MKLTAIALDDEMPALEVIDAFAGRLEELDLQQTFTKVGAARRFLEENPIDLVFLDIQMPAMSGIEFSRIIPAEVIVIFTTSYTEYAVESYSLNAVDYLLKPFTFQRFQQALGKAKELYQARLPVVDPLPPLLLKANYGLVKVWPHDILLIEGLDNYLKIHLQDQDMLVVRMTLKEMAGMLPEDQFPRVHRSYIVSLEKVEFVRNKVIQIHGREIPLGGKYESHFFELFGNA</sequence>
<dbReference type="SUPFAM" id="SSF52172">
    <property type="entry name" value="CheY-like"/>
    <property type="match status" value="1"/>
</dbReference>
<dbReference type="Pfam" id="PF00072">
    <property type="entry name" value="Response_reg"/>
    <property type="match status" value="1"/>
</dbReference>
<dbReference type="PROSITE" id="PS50930">
    <property type="entry name" value="HTH_LYTTR"/>
    <property type="match status" value="1"/>
</dbReference>
<dbReference type="AlphaFoldDB" id="A0A2D0NDT0"/>
<dbReference type="PANTHER" id="PTHR37299">
    <property type="entry name" value="TRANSCRIPTIONAL REGULATOR-RELATED"/>
    <property type="match status" value="1"/>
</dbReference>
<evidence type="ECO:0000256" key="1">
    <source>
        <dbReference type="PROSITE-ProRule" id="PRU00169"/>
    </source>
</evidence>
<proteinExistence type="predicted"/>
<dbReference type="Pfam" id="PF04397">
    <property type="entry name" value="LytTR"/>
    <property type="match status" value="1"/>
</dbReference>
<dbReference type="InterPro" id="IPR011006">
    <property type="entry name" value="CheY-like_superfamily"/>
</dbReference>
<dbReference type="GO" id="GO:0003677">
    <property type="term" value="F:DNA binding"/>
    <property type="evidence" value="ECO:0007669"/>
    <property type="project" value="UniProtKB-KW"/>
</dbReference>
<dbReference type="InterPro" id="IPR001789">
    <property type="entry name" value="Sig_transdc_resp-reg_receiver"/>
</dbReference>
<reference evidence="4 5" key="1">
    <citation type="submission" date="2017-10" db="EMBL/GenBank/DDBJ databases">
        <title>The draft genome sequence of Lewinella nigricans NBRC 102662.</title>
        <authorList>
            <person name="Wang K."/>
        </authorList>
    </citation>
    <scope>NUCLEOTIDE SEQUENCE [LARGE SCALE GENOMIC DNA]</scope>
    <source>
        <strain evidence="4 5">NBRC 102662</strain>
    </source>
</reference>
<dbReference type="Proteomes" id="UP000223913">
    <property type="component" value="Unassembled WGS sequence"/>
</dbReference>
<organism evidence="4 5">
    <name type="scientific">Flavilitoribacter nigricans (strain ATCC 23147 / DSM 23189 / NBRC 102662 / NCIMB 1420 / SS-2)</name>
    <name type="common">Lewinella nigricans</name>
    <dbReference type="NCBI Taxonomy" id="1122177"/>
    <lineage>
        <taxon>Bacteria</taxon>
        <taxon>Pseudomonadati</taxon>
        <taxon>Bacteroidota</taxon>
        <taxon>Saprospiria</taxon>
        <taxon>Saprospirales</taxon>
        <taxon>Lewinellaceae</taxon>
        <taxon>Flavilitoribacter</taxon>
    </lineage>
</organism>
<name>A0A2D0NDT0_FLAN2</name>
<dbReference type="InterPro" id="IPR007492">
    <property type="entry name" value="LytTR_DNA-bd_dom"/>
</dbReference>
<dbReference type="PROSITE" id="PS50110">
    <property type="entry name" value="RESPONSE_REGULATORY"/>
    <property type="match status" value="1"/>
</dbReference>
<feature type="domain" description="Response regulatory" evidence="2">
    <location>
        <begin position="4"/>
        <end position="115"/>
    </location>
</feature>
<feature type="modified residue" description="4-aspartylphosphate" evidence="1">
    <location>
        <position position="55"/>
    </location>
</feature>
<protein>
    <submittedName>
        <fullName evidence="4">DNA-binding response regulator</fullName>
    </submittedName>
</protein>
<feature type="domain" description="HTH LytTR-type" evidence="3">
    <location>
        <begin position="131"/>
        <end position="200"/>
    </location>
</feature>
<evidence type="ECO:0000313" key="5">
    <source>
        <dbReference type="Proteomes" id="UP000223913"/>
    </source>
</evidence>
<dbReference type="Gene3D" id="2.40.50.1020">
    <property type="entry name" value="LytTr DNA-binding domain"/>
    <property type="match status" value="1"/>
</dbReference>
<dbReference type="GO" id="GO:0000156">
    <property type="term" value="F:phosphorelay response regulator activity"/>
    <property type="evidence" value="ECO:0007669"/>
    <property type="project" value="InterPro"/>
</dbReference>
<evidence type="ECO:0000313" key="4">
    <source>
        <dbReference type="EMBL" id="PHN06526.1"/>
    </source>
</evidence>
<keyword evidence="5" id="KW-1185">Reference proteome</keyword>